<dbReference type="InterPro" id="IPR056203">
    <property type="entry name" value="Cds6_C"/>
</dbReference>
<accession>A0A5P8P017</accession>
<protein>
    <submittedName>
        <fullName evidence="10">L,D-transpeptidase family protein</fullName>
    </submittedName>
</protein>
<dbReference type="GO" id="GO:0016740">
    <property type="term" value="F:transferase activity"/>
    <property type="evidence" value="ECO:0007669"/>
    <property type="project" value="UniProtKB-KW"/>
</dbReference>
<dbReference type="RefSeq" id="WP_152306967.1">
    <property type="nucleotide sequence ID" value="NZ_CP043617.1"/>
</dbReference>
<feature type="domain" description="L,D-TPase catalytic" evidence="9">
    <location>
        <begin position="64"/>
        <end position="199"/>
    </location>
</feature>
<dbReference type="InterPro" id="IPR038063">
    <property type="entry name" value="Transpep_catalytic_dom"/>
</dbReference>
<gene>
    <name evidence="10" type="ORF">FJR48_04505</name>
</gene>
<dbReference type="Pfam" id="PF03734">
    <property type="entry name" value="YkuD"/>
    <property type="match status" value="1"/>
</dbReference>
<evidence type="ECO:0000313" key="10">
    <source>
        <dbReference type="EMBL" id="QFR49024.1"/>
    </source>
</evidence>
<reference evidence="10 11" key="1">
    <citation type="submission" date="2019-09" db="EMBL/GenBank/DDBJ databases">
        <title>Sulfurimonas gotlandica sp. nov., a chemoautotrophic and psychrotolerant epsilonproteobacterium isolated from a pelagic redoxcline, and an emended description of the genus Sulfurimonas.</title>
        <authorList>
            <person name="Wang S."/>
            <person name="Jiang L."/>
            <person name="Shao S."/>
        </authorList>
    </citation>
    <scope>NUCLEOTIDE SEQUENCE [LARGE SCALE GENOMIC DNA]</scope>
    <source>
        <strain evidence="10 11">GYSZ_1</strain>
    </source>
</reference>
<organism evidence="10 11">
    <name type="scientific">Sulfurimonas lithotrophica</name>
    <dbReference type="NCBI Taxonomy" id="2590022"/>
    <lineage>
        <taxon>Bacteria</taxon>
        <taxon>Pseudomonadati</taxon>
        <taxon>Campylobacterota</taxon>
        <taxon>Epsilonproteobacteria</taxon>
        <taxon>Campylobacterales</taxon>
        <taxon>Sulfurimonadaceae</taxon>
        <taxon>Sulfurimonas</taxon>
    </lineage>
</organism>
<dbReference type="CDD" id="cd16913">
    <property type="entry name" value="YkuD_like"/>
    <property type="match status" value="1"/>
</dbReference>
<dbReference type="EMBL" id="CP043617">
    <property type="protein sequence ID" value="QFR49024.1"/>
    <property type="molecule type" value="Genomic_DNA"/>
</dbReference>
<evidence type="ECO:0000256" key="2">
    <source>
        <dbReference type="ARBA" id="ARBA00005992"/>
    </source>
</evidence>
<dbReference type="SUPFAM" id="SSF141523">
    <property type="entry name" value="L,D-transpeptidase catalytic domain-like"/>
    <property type="match status" value="1"/>
</dbReference>
<feature type="chain" id="PRO_5024831487" evidence="8">
    <location>
        <begin position="17"/>
        <end position="322"/>
    </location>
</feature>
<keyword evidence="5 7" id="KW-0573">Peptidoglycan synthesis</keyword>
<comment type="similarity">
    <text evidence="2">Belongs to the YkuD family.</text>
</comment>
<evidence type="ECO:0000256" key="5">
    <source>
        <dbReference type="ARBA" id="ARBA00022984"/>
    </source>
</evidence>
<keyword evidence="11" id="KW-1185">Reference proteome</keyword>
<evidence type="ECO:0000256" key="6">
    <source>
        <dbReference type="ARBA" id="ARBA00023316"/>
    </source>
</evidence>
<dbReference type="GO" id="GO:0008360">
    <property type="term" value="P:regulation of cell shape"/>
    <property type="evidence" value="ECO:0007669"/>
    <property type="project" value="UniProtKB-UniRule"/>
</dbReference>
<dbReference type="GO" id="GO:0009252">
    <property type="term" value="P:peptidoglycan biosynthetic process"/>
    <property type="evidence" value="ECO:0007669"/>
    <property type="project" value="UniProtKB-UniPathway"/>
</dbReference>
<keyword evidence="8" id="KW-0732">Signal</keyword>
<evidence type="ECO:0000256" key="8">
    <source>
        <dbReference type="SAM" id="SignalP"/>
    </source>
</evidence>
<feature type="active site" description="Proton donor/acceptor" evidence="7">
    <location>
        <position position="159"/>
    </location>
</feature>
<dbReference type="InterPro" id="IPR005490">
    <property type="entry name" value="LD_TPept_cat_dom"/>
</dbReference>
<keyword evidence="3" id="KW-0808">Transferase</keyword>
<dbReference type="OrthoDB" id="9809748at2"/>
<evidence type="ECO:0000256" key="4">
    <source>
        <dbReference type="ARBA" id="ARBA00022960"/>
    </source>
</evidence>
<sequence length="322" mass="37795">MKLIIFIAFFTSSLFANELLNTYRTNGISSIEKQFDLELTKEIFWDNLLKDKDTRFGYTESYNSFLICDKNSSTLAIYKQDENNTFVKEREYNAFTGKINGDKQKEGDLKTPIGVYHINNRLSKDTKLDPFYGPLAFVTSYPNLYDRMRGKNGSGIWVHGLPINQERDDFTKGCIAIDNQSIECLDRNIDIKKTALIIYPNKPKTTSKEELSKILSQLYDWRYAWLYNDIEKYLSYYSDDFTRFDGMGIKAFKKYKTRVFNKIEKKTIIFSNINIIAYPAADNTYQVTFNEYYKSRTFEFNGDKTLLVRLNDSNKLKIFIEK</sequence>
<comment type="pathway">
    <text evidence="1 7">Cell wall biogenesis; peptidoglycan biosynthesis.</text>
</comment>
<feature type="active site" description="Nucleophile" evidence="7">
    <location>
        <position position="174"/>
    </location>
</feature>
<dbReference type="KEGG" id="sulg:FJR48_04505"/>
<keyword evidence="4 7" id="KW-0133">Cell shape</keyword>
<evidence type="ECO:0000259" key="9">
    <source>
        <dbReference type="PROSITE" id="PS52029"/>
    </source>
</evidence>
<keyword evidence="6 7" id="KW-0961">Cell wall biogenesis/degradation</keyword>
<dbReference type="InterPro" id="IPR032710">
    <property type="entry name" value="NTF2-like_dom_sf"/>
</dbReference>
<feature type="signal peptide" evidence="8">
    <location>
        <begin position="1"/>
        <end position="16"/>
    </location>
</feature>
<dbReference type="AlphaFoldDB" id="A0A5P8P017"/>
<dbReference type="UniPathway" id="UPA00219"/>
<proteinExistence type="inferred from homology"/>
<dbReference type="PANTHER" id="PTHR36699">
    <property type="entry name" value="LD-TRANSPEPTIDASE"/>
    <property type="match status" value="1"/>
</dbReference>
<evidence type="ECO:0000256" key="1">
    <source>
        <dbReference type="ARBA" id="ARBA00004752"/>
    </source>
</evidence>
<dbReference type="Pfam" id="PF24125">
    <property type="entry name" value="Cds6_C"/>
    <property type="match status" value="1"/>
</dbReference>
<evidence type="ECO:0000256" key="3">
    <source>
        <dbReference type="ARBA" id="ARBA00022679"/>
    </source>
</evidence>
<dbReference type="GO" id="GO:0071555">
    <property type="term" value="P:cell wall organization"/>
    <property type="evidence" value="ECO:0007669"/>
    <property type="project" value="UniProtKB-UniRule"/>
</dbReference>
<dbReference type="Proteomes" id="UP000326944">
    <property type="component" value="Chromosome"/>
</dbReference>
<dbReference type="Gene3D" id="2.40.440.10">
    <property type="entry name" value="L,D-transpeptidase catalytic domain-like"/>
    <property type="match status" value="1"/>
</dbReference>
<name>A0A5P8P017_9BACT</name>
<dbReference type="SUPFAM" id="SSF54427">
    <property type="entry name" value="NTF2-like"/>
    <property type="match status" value="1"/>
</dbReference>
<dbReference type="GO" id="GO:0004180">
    <property type="term" value="F:carboxypeptidase activity"/>
    <property type="evidence" value="ECO:0007669"/>
    <property type="project" value="UniProtKB-ARBA"/>
</dbReference>
<dbReference type="PANTHER" id="PTHR36699:SF1">
    <property type="entry name" value="L,D-TRANSPEPTIDASE YAFK-RELATED"/>
    <property type="match status" value="1"/>
</dbReference>
<evidence type="ECO:0000256" key="7">
    <source>
        <dbReference type="PROSITE-ProRule" id="PRU01373"/>
    </source>
</evidence>
<dbReference type="PROSITE" id="PS52029">
    <property type="entry name" value="LD_TPASE"/>
    <property type="match status" value="1"/>
</dbReference>
<evidence type="ECO:0000313" key="11">
    <source>
        <dbReference type="Proteomes" id="UP000326944"/>
    </source>
</evidence>